<sequence length="263" mass="28501">MVKDIKFDLYSSESLDLQLASPARSQPLFDPSRIKVFVDGSLGACCAVTFTHPLKVIKTHFQLQGELISQKVEFKRVFTSLPQAFKIIYWHEAGALAGAASGAIGATLGPPLFLIKTRLQAQCGASMPVIGTQYPYKNAIGGLRTVWRTDGFAGLYRGTSVAALWTAVGSGVQLPLYDITKRTLLASGHFSDTTFTHSLTSLIAGFGACCALNPLDVITTYMYSQPSDVFGQPLLYPNLISCFTATEGFSGFTKGFVAHYYRI</sequence>
<evidence type="ECO:0000313" key="2">
    <source>
        <dbReference type="Proteomes" id="UP001165960"/>
    </source>
</evidence>
<gene>
    <name evidence="1" type="ORF">DSO57_1026575</name>
</gene>
<evidence type="ECO:0000313" key="1">
    <source>
        <dbReference type="EMBL" id="KAJ9049250.1"/>
    </source>
</evidence>
<proteinExistence type="predicted"/>
<accession>A0ACC2RGQ7</accession>
<dbReference type="EMBL" id="QTSX02007256">
    <property type="protein sequence ID" value="KAJ9049250.1"/>
    <property type="molecule type" value="Genomic_DNA"/>
</dbReference>
<organism evidence="1 2">
    <name type="scientific">Entomophthora muscae</name>
    <dbReference type="NCBI Taxonomy" id="34485"/>
    <lineage>
        <taxon>Eukaryota</taxon>
        <taxon>Fungi</taxon>
        <taxon>Fungi incertae sedis</taxon>
        <taxon>Zoopagomycota</taxon>
        <taxon>Entomophthoromycotina</taxon>
        <taxon>Entomophthoromycetes</taxon>
        <taxon>Entomophthorales</taxon>
        <taxon>Entomophthoraceae</taxon>
        <taxon>Entomophthora</taxon>
    </lineage>
</organism>
<reference evidence="1" key="1">
    <citation type="submission" date="2022-04" db="EMBL/GenBank/DDBJ databases">
        <title>Genome of the entomopathogenic fungus Entomophthora muscae.</title>
        <authorList>
            <person name="Elya C."/>
            <person name="Lovett B.R."/>
            <person name="Lee E."/>
            <person name="Macias A.M."/>
            <person name="Hajek A.E."/>
            <person name="De Bivort B.L."/>
            <person name="Kasson M.T."/>
            <person name="De Fine Licht H.H."/>
            <person name="Stajich J.E."/>
        </authorList>
    </citation>
    <scope>NUCLEOTIDE SEQUENCE</scope>
    <source>
        <strain evidence="1">Berkeley</strain>
    </source>
</reference>
<name>A0ACC2RGQ7_9FUNG</name>
<comment type="caution">
    <text evidence="1">The sequence shown here is derived from an EMBL/GenBank/DDBJ whole genome shotgun (WGS) entry which is preliminary data.</text>
</comment>
<protein>
    <submittedName>
        <fullName evidence="1">Uncharacterized protein</fullName>
    </submittedName>
</protein>
<dbReference type="Proteomes" id="UP001165960">
    <property type="component" value="Unassembled WGS sequence"/>
</dbReference>
<keyword evidence="2" id="KW-1185">Reference proteome</keyword>